<dbReference type="Pfam" id="PF13641">
    <property type="entry name" value="Glyco_tranf_2_3"/>
    <property type="match status" value="1"/>
</dbReference>
<protein>
    <submittedName>
        <fullName evidence="2">N-acetylglucosaminyl-diphospho-decaprenol L-rhamnosyltransferase</fullName>
    </submittedName>
</protein>
<organism evidence="2 3">
    <name type="scientific">Actinomyces ruminicola</name>
    <dbReference type="NCBI Taxonomy" id="332524"/>
    <lineage>
        <taxon>Bacteria</taxon>
        <taxon>Bacillati</taxon>
        <taxon>Actinomycetota</taxon>
        <taxon>Actinomycetes</taxon>
        <taxon>Actinomycetales</taxon>
        <taxon>Actinomycetaceae</taxon>
        <taxon>Actinomyces</taxon>
    </lineage>
</organism>
<gene>
    <name evidence="2" type="ORF">SAMN04487766_10235</name>
</gene>
<sequence>MAVVQTRAPGACSLPRVTDAAPRPPSASAGTPPGTVRVVTVAYNPGEELDRFLESLRAATARTPTIVIADNGTEHERVNRAAERYGARVVGDGTNRGYGGGANLASRDLTEDWLVVANPDILWRPGSLDLLIEAGRAEPRAGCLGPRLLNPDGTVYPSGRALPSLVGGAGHAVLGRVWPGNPFSAAYHGTNEDATHAVGWLSGACLLLPAAAWKRLGGFDEGYFMFFEDVDLGARVGRAGWLNLQVPGAVVVHAQGASWKRRPERMIRAHHASARRYISASHPAAWQAPVRWAVSAGLKAREEIAVRAARRD</sequence>
<dbReference type="SUPFAM" id="SSF53448">
    <property type="entry name" value="Nucleotide-diphospho-sugar transferases"/>
    <property type="match status" value="1"/>
</dbReference>
<dbReference type="PANTHER" id="PTHR43179:SF7">
    <property type="entry name" value="RHAMNOSYLTRANSFERASE WBBL"/>
    <property type="match status" value="1"/>
</dbReference>
<evidence type="ECO:0000313" key="2">
    <source>
        <dbReference type="EMBL" id="SDM37166.1"/>
    </source>
</evidence>
<dbReference type="PANTHER" id="PTHR43179">
    <property type="entry name" value="RHAMNOSYLTRANSFERASE WBBL"/>
    <property type="match status" value="1"/>
</dbReference>
<dbReference type="InterPro" id="IPR029044">
    <property type="entry name" value="Nucleotide-diphossugar_trans"/>
</dbReference>
<accession>A0A1G9SNZ5</accession>
<proteinExistence type="predicted"/>
<dbReference type="GO" id="GO:0016740">
    <property type="term" value="F:transferase activity"/>
    <property type="evidence" value="ECO:0007669"/>
    <property type="project" value="UniProtKB-KW"/>
</dbReference>
<dbReference type="AlphaFoldDB" id="A0A1G9SNZ5"/>
<feature type="region of interest" description="Disordered" evidence="1">
    <location>
        <begin position="1"/>
        <end position="34"/>
    </location>
</feature>
<evidence type="ECO:0000313" key="3">
    <source>
        <dbReference type="Proteomes" id="UP000199671"/>
    </source>
</evidence>
<keyword evidence="2" id="KW-0808">Transferase</keyword>
<reference evidence="2 3" key="1">
    <citation type="submission" date="2016-10" db="EMBL/GenBank/DDBJ databases">
        <authorList>
            <person name="de Groot N.N."/>
        </authorList>
    </citation>
    <scope>NUCLEOTIDE SEQUENCE [LARGE SCALE GENOMIC DNA]</scope>
    <source>
        <strain evidence="2 3">KPR-7B</strain>
    </source>
</reference>
<dbReference type="Gene3D" id="3.90.550.10">
    <property type="entry name" value="Spore Coat Polysaccharide Biosynthesis Protein SpsA, Chain A"/>
    <property type="match status" value="1"/>
</dbReference>
<evidence type="ECO:0000256" key="1">
    <source>
        <dbReference type="SAM" id="MobiDB-lite"/>
    </source>
</evidence>
<dbReference type="CDD" id="cd04186">
    <property type="entry name" value="GT_2_like_c"/>
    <property type="match status" value="1"/>
</dbReference>
<dbReference type="EMBL" id="FNHU01000002">
    <property type="protein sequence ID" value="SDM37166.1"/>
    <property type="molecule type" value="Genomic_DNA"/>
</dbReference>
<name>A0A1G9SNZ5_9ACTO</name>
<dbReference type="Proteomes" id="UP000199671">
    <property type="component" value="Unassembled WGS sequence"/>
</dbReference>